<keyword evidence="2" id="KW-1185">Reference proteome</keyword>
<evidence type="ECO:0000313" key="1">
    <source>
        <dbReference type="EMBL" id="VTJ89139.1"/>
    </source>
</evidence>
<dbReference type="AlphaFoldDB" id="A0A5E4D8L0"/>
<dbReference type="EMBL" id="CABDUW010003374">
    <property type="protein sequence ID" value="VTJ89139.1"/>
    <property type="molecule type" value="Genomic_DNA"/>
</dbReference>
<dbReference type="Proteomes" id="UP000335636">
    <property type="component" value="Unassembled WGS sequence"/>
</dbReference>
<comment type="caution">
    <text evidence="1">The sequence shown here is derived from an EMBL/GenBank/DDBJ whole genome shotgun (WGS) entry which is preliminary data.</text>
</comment>
<evidence type="ECO:0000313" key="2">
    <source>
        <dbReference type="Proteomes" id="UP000335636"/>
    </source>
</evidence>
<sequence>QSNISQFGREYDISYQVTWGHMWKSSVNFMKQIIYPLVPIQGGEFSTMSFSVSSGTQDSAQGNKMLMQ</sequence>
<feature type="non-terminal residue" evidence="1">
    <location>
        <position position="1"/>
    </location>
</feature>
<accession>A0A5E4D8L0</accession>
<protein>
    <submittedName>
        <fullName evidence="1">Uncharacterized protein</fullName>
    </submittedName>
</protein>
<gene>
    <name evidence="1" type="ORF">MONAX_5E044748</name>
</gene>
<proteinExistence type="predicted"/>
<reference evidence="1" key="1">
    <citation type="submission" date="2019-04" db="EMBL/GenBank/DDBJ databases">
        <authorList>
            <person name="Alioto T."/>
            <person name="Alioto T."/>
        </authorList>
    </citation>
    <scope>NUCLEOTIDE SEQUENCE [LARGE SCALE GENOMIC DNA]</scope>
</reference>
<feature type="non-terminal residue" evidence="1">
    <location>
        <position position="68"/>
    </location>
</feature>
<organism evidence="1 2">
    <name type="scientific">Marmota monax</name>
    <name type="common">Woodchuck</name>
    <dbReference type="NCBI Taxonomy" id="9995"/>
    <lineage>
        <taxon>Eukaryota</taxon>
        <taxon>Metazoa</taxon>
        <taxon>Chordata</taxon>
        <taxon>Craniata</taxon>
        <taxon>Vertebrata</taxon>
        <taxon>Euteleostomi</taxon>
        <taxon>Mammalia</taxon>
        <taxon>Eutheria</taxon>
        <taxon>Euarchontoglires</taxon>
        <taxon>Glires</taxon>
        <taxon>Rodentia</taxon>
        <taxon>Sciuromorpha</taxon>
        <taxon>Sciuridae</taxon>
        <taxon>Xerinae</taxon>
        <taxon>Marmotini</taxon>
        <taxon>Marmota</taxon>
    </lineage>
</organism>
<name>A0A5E4D8L0_MARMO</name>